<dbReference type="InterPro" id="IPR036398">
    <property type="entry name" value="CA_dom_sf"/>
</dbReference>
<feature type="signal peptide" evidence="1">
    <location>
        <begin position="1"/>
        <end position="27"/>
    </location>
</feature>
<comment type="caution">
    <text evidence="3">The sequence shown here is derived from an EMBL/GenBank/DDBJ whole genome shotgun (WGS) entry which is preliminary data.</text>
</comment>
<gene>
    <name evidence="3" type="ORF">HAX54_041092</name>
</gene>
<dbReference type="EMBL" id="JACEIK010000059">
    <property type="protein sequence ID" value="MCD7448357.1"/>
    <property type="molecule type" value="Genomic_DNA"/>
</dbReference>
<feature type="chain" id="PRO_5047370543" description="Alpha-carbonic anhydrase domain-containing protein" evidence="1">
    <location>
        <begin position="28"/>
        <end position="127"/>
    </location>
</feature>
<dbReference type="InterPro" id="IPR001148">
    <property type="entry name" value="CA_dom"/>
</dbReference>
<feature type="domain" description="Alpha-carbonic anhydrase" evidence="2">
    <location>
        <begin position="34"/>
        <end position="127"/>
    </location>
</feature>
<evidence type="ECO:0000313" key="3">
    <source>
        <dbReference type="EMBL" id="MCD7448357.1"/>
    </source>
</evidence>
<name>A0ABS8RP20_DATST</name>
<proteinExistence type="predicted"/>
<dbReference type="SUPFAM" id="SSF51069">
    <property type="entry name" value="Carbonic anhydrase"/>
    <property type="match status" value="1"/>
</dbReference>
<protein>
    <recommendedName>
        <fullName evidence="2">Alpha-carbonic anhydrase domain-containing protein</fullName>
    </recommendedName>
</protein>
<evidence type="ECO:0000259" key="2">
    <source>
        <dbReference type="PROSITE" id="PS51144"/>
    </source>
</evidence>
<accession>A0ABS8RP20</accession>
<keyword evidence="1" id="KW-0732">Signal</keyword>
<dbReference type="PROSITE" id="PS51144">
    <property type="entry name" value="ALPHA_CA_2"/>
    <property type="match status" value="1"/>
</dbReference>
<evidence type="ECO:0000256" key="1">
    <source>
        <dbReference type="SAM" id="SignalP"/>
    </source>
</evidence>
<dbReference type="Proteomes" id="UP000823775">
    <property type="component" value="Unassembled WGS sequence"/>
</dbReference>
<keyword evidence="4" id="KW-1185">Reference proteome</keyword>
<reference evidence="3 4" key="1">
    <citation type="journal article" date="2021" name="BMC Genomics">
        <title>Datura genome reveals duplications of psychoactive alkaloid biosynthetic genes and high mutation rate following tissue culture.</title>
        <authorList>
            <person name="Rajewski A."/>
            <person name="Carter-House D."/>
            <person name="Stajich J."/>
            <person name="Litt A."/>
        </authorList>
    </citation>
    <scope>NUCLEOTIDE SEQUENCE [LARGE SCALE GENOMIC DNA]</scope>
    <source>
        <strain evidence="3">AR-01</strain>
    </source>
</reference>
<dbReference type="Gene3D" id="3.10.200.10">
    <property type="entry name" value="Alpha carbonic anhydrase"/>
    <property type="match status" value="1"/>
</dbReference>
<organism evidence="3 4">
    <name type="scientific">Datura stramonium</name>
    <name type="common">Jimsonweed</name>
    <name type="synonym">Common thornapple</name>
    <dbReference type="NCBI Taxonomy" id="4076"/>
    <lineage>
        <taxon>Eukaryota</taxon>
        <taxon>Viridiplantae</taxon>
        <taxon>Streptophyta</taxon>
        <taxon>Embryophyta</taxon>
        <taxon>Tracheophyta</taxon>
        <taxon>Spermatophyta</taxon>
        <taxon>Magnoliopsida</taxon>
        <taxon>eudicotyledons</taxon>
        <taxon>Gunneridae</taxon>
        <taxon>Pentapetalae</taxon>
        <taxon>asterids</taxon>
        <taxon>lamiids</taxon>
        <taxon>Solanales</taxon>
        <taxon>Solanaceae</taxon>
        <taxon>Solanoideae</taxon>
        <taxon>Datureae</taxon>
        <taxon>Datura</taxon>
    </lineage>
</organism>
<evidence type="ECO:0000313" key="4">
    <source>
        <dbReference type="Proteomes" id="UP000823775"/>
    </source>
</evidence>
<sequence length="127" mass="15036">MRQQRYLPVLAILYFVIIFFSATSIRAQEVEDEREFDYGENSEKGPKMWGKLKKEWEACQNGEMQSPIDMCHERVRINRKPEKRHYKPCNATVKNRGHDISYAERNVRPQVSTRDQFILAPEDTALM</sequence>